<keyword evidence="2" id="KW-1003">Cell membrane</keyword>
<comment type="similarity">
    <text evidence="1 2">Belongs to the BioY family.</text>
</comment>
<feature type="transmembrane region" description="Helical" evidence="3">
    <location>
        <begin position="93"/>
        <end position="117"/>
    </location>
</feature>
<feature type="transmembrane region" description="Helical" evidence="3">
    <location>
        <begin position="45"/>
        <end position="62"/>
    </location>
</feature>
<keyword evidence="3" id="KW-1133">Transmembrane helix</keyword>
<dbReference type="GO" id="GO:0005886">
    <property type="term" value="C:plasma membrane"/>
    <property type="evidence" value="ECO:0007669"/>
    <property type="project" value="UniProtKB-SubCell"/>
</dbReference>
<reference evidence="5" key="1">
    <citation type="submission" date="2017-03" db="EMBL/GenBank/DDBJ databases">
        <authorList>
            <person name="Rodrigo-Torres L."/>
            <person name="Arahal R.D."/>
            <person name="Lucena T."/>
        </authorList>
    </citation>
    <scope>NUCLEOTIDE SEQUENCE [LARGE SCALE GENOMIC DNA]</scope>
    <source>
        <strain evidence="5">CECT 8411</strain>
    </source>
</reference>
<accession>A0A1X6ZSJ3</accession>
<dbReference type="GO" id="GO:0015225">
    <property type="term" value="F:biotin transmembrane transporter activity"/>
    <property type="evidence" value="ECO:0007669"/>
    <property type="project" value="UniProtKB-UniRule"/>
</dbReference>
<comment type="subcellular location">
    <subcellularLocation>
        <location evidence="2">Cell membrane</location>
        <topology evidence="2">Multi-pass membrane protein</topology>
    </subcellularLocation>
</comment>
<organism evidence="4 5">
    <name type="scientific">Ruegeria meonggei</name>
    <dbReference type="NCBI Taxonomy" id="1446476"/>
    <lineage>
        <taxon>Bacteria</taxon>
        <taxon>Pseudomonadati</taxon>
        <taxon>Pseudomonadota</taxon>
        <taxon>Alphaproteobacteria</taxon>
        <taxon>Rhodobacterales</taxon>
        <taxon>Roseobacteraceae</taxon>
        <taxon>Ruegeria</taxon>
    </lineage>
</organism>
<evidence type="ECO:0000256" key="3">
    <source>
        <dbReference type="SAM" id="Phobius"/>
    </source>
</evidence>
<dbReference type="EMBL" id="FWFP01000008">
    <property type="protein sequence ID" value="SLN60226.1"/>
    <property type="molecule type" value="Genomic_DNA"/>
</dbReference>
<keyword evidence="3" id="KW-0812">Transmembrane</keyword>
<evidence type="ECO:0000313" key="4">
    <source>
        <dbReference type="EMBL" id="SLN60226.1"/>
    </source>
</evidence>
<name>A0A1X6ZSJ3_9RHOB</name>
<dbReference type="Gene3D" id="1.10.1760.20">
    <property type="match status" value="1"/>
</dbReference>
<protein>
    <recommendedName>
        <fullName evidence="2">Biotin transporter</fullName>
    </recommendedName>
</protein>
<gene>
    <name evidence="4" type="primary">bioY</name>
    <name evidence="4" type="ORF">RUM8411_02957</name>
</gene>
<keyword evidence="2 3" id="KW-0472">Membrane</keyword>
<evidence type="ECO:0000313" key="5">
    <source>
        <dbReference type="Proteomes" id="UP000193778"/>
    </source>
</evidence>
<dbReference type="PANTHER" id="PTHR34295">
    <property type="entry name" value="BIOTIN TRANSPORTER BIOY"/>
    <property type="match status" value="1"/>
</dbReference>
<dbReference type="InterPro" id="IPR003784">
    <property type="entry name" value="BioY"/>
</dbReference>
<dbReference type="PIRSF" id="PIRSF016661">
    <property type="entry name" value="BioY"/>
    <property type="match status" value="1"/>
</dbReference>
<feature type="transmembrane region" description="Helical" evidence="3">
    <location>
        <begin position="69"/>
        <end position="87"/>
    </location>
</feature>
<dbReference type="AlphaFoldDB" id="A0A1X6ZSJ3"/>
<dbReference type="Pfam" id="PF02632">
    <property type="entry name" value="BioY"/>
    <property type="match status" value="1"/>
</dbReference>
<proteinExistence type="inferred from homology"/>
<evidence type="ECO:0000256" key="2">
    <source>
        <dbReference type="PIRNR" id="PIRNR016661"/>
    </source>
</evidence>
<keyword evidence="2" id="KW-0813">Transport</keyword>
<dbReference type="PANTHER" id="PTHR34295:SF1">
    <property type="entry name" value="BIOTIN TRANSPORTER BIOY"/>
    <property type="match status" value="1"/>
</dbReference>
<feature type="transmembrane region" description="Helical" evidence="3">
    <location>
        <begin position="124"/>
        <end position="147"/>
    </location>
</feature>
<dbReference type="RefSeq" id="WP_085823445.1">
    <property type="nucleotide sequence ID" value="NZ_FWFP01000008.1"/>
</dbReference>
<keyword evidence="5" id="KW-1185">Reference proteome</keyword>
<evidence type="ECO:0000256" key="1">
    <source>
        <dbReference type="ARBA" id="ARBA00010692"/>
    </source>
</evidence>
<feature type="transmembrane region" description="Helical" evidence="3">
    <location>
        <begin position="167"/>
        <end position="185"/>
    </location>
</feature>
<dbReference type="Proteomes" id="UP000193778">
    <property type="component" value="Unassembled WGS sequence"/>
</dbReference>
<sequence>MRPALNSTLPSAGDLTPIGQILRVVAGVLLLTASAKIQIPFWPVPITLQVAAVMAIAAAYGMRLGSATVIGYMVAGAAGLPVFAGTPEKGIGVAYMIGGTGGYLMGFVIATILVGWVAEHLRKLFLVPAMLMGLAAIYVFGLGWLMQFVPADKVLAYGFTPFIAGDLVKIALAAVLVIGLPVGLMQKIRGAQPDA</sequence>
<dbReference type="OrthoDB" id="9803495at2"/>